<dbReference type="EMBL" id="BIFR01000001">
    <property type="protein sequence ID" value="GCE11839.1"/>
    <property type="molecule type" value="Genomic_DNA"/>
</dbReference>
<organism evidence="1 2">
    <name type="scientific">Tengunoibacter tsumagoiensis</name>
    <dbReference type="NCBI Taxonomy" id="2014871"/>
    <lineage>
        <taxon>Bacteria</taxon>
        <taxon>Bacillati</taxon>
        <taxon>Chloroflexota</taxon>
        <taxon>Ktedonobacteria</taxon>
        <taxon>Ktedonobacterales</taxon>
        <taxon>Dictyobacteraceae</taxon>
        <taxon>Tengunoibacter</taxon>
    </lineage>
</organism>
<dbReference type="AlphaFoldDB" id="A0A401ZYB3"/>
<keyword evidence="2" id="KW-1185">Reference proteome</keyword>
<sequence length="120" mass="13560">MSVNDVAEMEQLSVATTQIRNTVEIPGAPAVVLQTLDLARHVAIDPKGKRYIVASFDDNHMGRGFVSAVFPQQNGYLTLVRLPYCEFSFDRPEEAVQRHIELVEIIQQGKFRAFLKSQQQ</sequence>
<dbReference type="OrthoDB" id="161322at2"/>
<gene>
    <name evidence="1" type="ORF">KTT_16980</name>
</gene>
<accession>A0A401ZYB3</accession>
<name>A0A401ZYB3_9CHLR</name>
<evidence type="ECO:0000313" key="2">
    <source>
        <dbReference type="Proteomes" id="UP000287352"/>
    </source>
</evidence>
<reference evidence="2" key="1">
    <citation type="submission" date="2018-12" db="EMBL/GenBank/DDBJ databases">
        <title>Tengunoibacter tsumagoiensis gen. nov., sp. nov., Dictyobacter kobayashii sp. nov., D. alpinus sp. nov., and D. joshuensis sp. nov. and description of Dictyobacteraceae fam. nov. within the order Ktedonobacterales isolated from Tengu-no-mugimeshi.</title>
        <authorList>
            <person name="Wang C.M."/>
            <person name="Zheng Y."/>
            <person name="Sakai Y."/>
            <person name="Toyoda A."/>
            <person name="Minakuchi Y."/>
            <person name="Abe K."/>
            <person name="Yokota A."/>
            <person name="Yabe S."/>
        </authorList>
    </citation>
    <scope>NUCLEOTIDE SEQUENCE [LARGE SCALE GENOMIC DNA]</scope>
    <source>
        <strain evidence="2">Uno3</strain>
    </source>
</reference>
<comment type="caution">
    <text evidence="1">The sequence shown here is derived from an EMBL/GenBank/DDBJ whole genome shotgun (WGS) entry which is preliminary data.</text>
</comment>
<evidence type="ECO:0000313" key="1">
    <source>
        <dbReference type="EMBL" id="GCE11839.1"/>
    </source>
</evidence>
<dbReference type="Proteomes" id="UP000287352">
    <property type="component" value="Unassembled WGS sequence"/>
</dbReference>
<dbReference type="RefSeq" id="WP_126579512.1">
    <property type="nucleotide sequence ID" value="NZ_BIFR01000001.1"/>
</dbReference>
<proteinExistence type="predicted"/>
<protein>
    <submittedName>
        <fullName evidence="1">Uncharacterized protein</fullName>
    </submittedName>
</protein>